<proteinExistence type="predicted"/>
<dbReference type="RefSeq" id="WP_389357602.1">
    <property type="nucleotide sequence ID" value="NZ_JBIACK010000001.1"/>
</dbReference>
<dbReference type="EMBL" id="JBIACK010000001">
    <property type="protein sequence ID" value="MFE8699419.1"/>
    <property type="molecule type" value="Genomic_DNA"/>
</dbReference>
<comment type="caution">
    <text evidence="2">The sequence shown here is derived from an EMBL/GenBank/DDBJ whole genome shotgun (WGS) entry which is preliminary data.</text>
</comment>
<name>A0ABW6K5G2_9BACI</name>
<organism evidence="2 3">
    <name type="scientific">Cytobacillus spartinae</name>
    <dbReference type="NCBI Taxonomy" id="3299023"/>
    <lineage>
        <taxon>Bacteria</taxon>
        <taxon>Bacillati</taxon>
        <taxon>Bacillota</taxon>
        <taxon>Bacilli</taxon>
        <taxon>Bacillales</taxon>
        <taxon>Bacillaceae</taxon>
        <taxon>Cytobacillus</taxon>
    </lineage>
</organism>
<protein>
    <submittedName>
        <fullName evidence="2">Uncharacterized protein</fullName>
    </submittedName>
</protein>
<evidence type="ECO:0000256" key="1">
    <source>
        <dbReference type="SAM" id="Phobius"/>
    </source>
</evidence>
<dbReference type="Proteomes" id="UP001601059">
    <property type="component" value="Unassembled WGS sequence"/>
</dbReference>
<sequence>MINRATKASIGFVIGAFIGILMGFHTGTNLGGNYFADFIFHGLRGYEATGFIGAILGALLGGTCGLVISLTIGLEKVKKHDSSQFFIFM</sequence>
<evidence type="ECO:0000313" key="2">
    <source>
        <dbReference type="EMBL" id="MFE8699419.1"/>
    </source>
</evidence>
<keyword evidence="1" id="KW-0812">Transmembrane</keyword>
<keyword evidence="3" id="KW-1185">Reference proteome</keyword>
<keyword evidence="1" id="KW-1133">Transmembrane helix</keyword>
<accession>A0ABW6K5G2</accession>
<reference evidence="2 3" key="1">
    <citation type="submission" date="2024-08" db="EMBL/GenBank/DDBJ databases">
        <title>Two novel Cytobacillus novel species.</title>
        <authorList>
            <person name="Liu G."/>
        </authorList>
    </citation>
    <scope>NUCLEOTIDE SEQUENCE [LARGE SCALE GENOMIC DNA]</scope>
    <source>
        <strain evidence="2 3">FJAT-54145</strain>
    </source>
</reference>
<feature type="transmembrane region" description="Helical" evidence="1">
    <location>
        <begin position="51"/>
        <end position="74"/>
    </location>
</feature>
<keyword evidence="1" id="KW-0472">Membrane</keyword>
<evidence type="ECO:0000313" key="3">
    <source>
        <dbReference type="Proteomes" id="UP001601059"/>
    </source>
</evidence>
<feature type="transmembrane region" description="Helical" evidence="1">
    <location>
        <begin position="12"/>
        <end position="31"/>
    </location>
</feature>
<gene>
    <name evidence="2" type="ORF">ACFYKX_02150</name>
</gene>